<evidence type="ECO:0000256" key="1">
    <source>
        <dbReference type="ARBA" id="ARBA00022801"/>
    </source>
</evidence>
<keyword evidence="1" id="KW-0378">Hydrolase</keyword>
<name>A0A518YGY1_HELPX</name>
<organism evidence="2 3">
    <name type="scientific">Helicobacter pylori</name>
    <name type="common">Campylobacter pylori</name>
    <dbReference type="NCBI Taxonomy" id="210"/>
    <lineage>
        <taxon>Bacteria</taxon>
        <taxon>Pseudomonadati</taxon>
        <taxon>Campylobacterota</taxon>
        <taxon>Epsilonproteobacteria</taxon>
        <taxon>Campylobacterales</taxon>
        <taxon>Helicobacteraceae</taxon>
        <taxon>Helicobacter</taxon>
    </lineage>
</organism>
<dbReference type="Gene3D" id="3.75.10.10">
    <property type="entry name" value="L-arginine/glycine Amidinotransferase, Chain A"/>
    <property type="match status" value="1"/>
</dbReference>
<dbReference type="AlphaFoldDB" id="A0A518YGY1"/>
<dbReference type="PANTHER" id="PTHR31377:SF0">
    <property type="entry name" value="AGMATINE DEIMINASE-RELATED"/>
    <property type="match status" value="1"/>
</dbReference>
<dbReference type="GO" id="GO:0004668">
    <property type="term" value="F:protein-arginine deiminase activity"/>
    <property type="evidence" value="ECO:0007669"/>
    <property type="project" value="InterPro"/>
</dbReference>
<proteinExistence type="predicted"/>
<reference evidence="2 3" key="1">
    <citation type="journal article" date="2019" name="Sci. Rep.">
        <title>Evolutionary mechanism leading to the multi-cagA genotype in Helicobacter pylori.</title>
        <authorList>
            <person name="Su H."/>
            <person name="Tissera K."/>
            <person name="Jang S."/>
            <person name="Choi Y.H."/>
            <person name="Kim A."/>
            <person name="Cho Y.J."/>
            <person name="Li M."/>
            <person name="Gunawardhana N."/>
            <person name="Merrell D.S."/>
            <person name="Ge L."/>
            <person name="Cha J.H."/>
        </authorList>
    </citation>
    <scope>NUCLEOTIDE SEQUENCE [LARGE SCALE GENOMIC DNA]</scope>
    <source>
        <strain evidence="2 3">B140</strain>
    </source>
</reference>
<dbReference type="InterPro" id="IPR007466">
    <property type="entry name" value="Peptidyl-Arg-deiminase_porph"/>
</dbReference>
<dbReference type="EMBL" id="CP024948">
    <property type="protein sequence ID" value="QDY61282.1"/>
    <property type="molecule type" value="Genomic_DNA"/>
</dbReference>
<sequence length="191" mass="21520">MKRMLAEFEKIQAILMAFPHEFGDWAYCIKEARESFLNIIQTIAKHAKVLVCVHTSDTIGYETLKNLPGVEIAKVDTNDTWARDFGAISIENQGVLECLDFGFNGWGLKYPSNLDNLVNFKLKHLGFLKHPLKTMPYVLEGGSIESDGAGSILTNPNKRHRILQKSQIYPNDPQRLEILCLQNASIPSLFA</sequence>
<dbReference type="GO" id="GO:0009446">
    <property type="term" value="P:putrescine biosynthetic process"/>
    <property type="evidence" value="ECO:0007669"/>
    <property type="project" value="InterPro"/>
</dbReference>
<dbReference type="PANTHER" id="PTHR31377">
    <property type="entry name" value="AGMATINE DEIMINASE-RELATED"/>
    <property type="match status" value="1"/>
</dbReference>
<evidence type="ECO:0000313" key="2">
    <source>
        <dbReference type="EMBL" id="QDY61282.1"/>
    </source>
</evidence>
<evidence type="ECO:0000313" key="3">
    <source>
        <dbReference type="Proteomes" id="UP000320851"/>
    </source>
</evidence>
<dbReference type="Proteomes" id="UP000320851">
    <property type="component" value="Chromosome"/>
</dbReference>
<dbReference type="GO" id="GO:0047632">
    <property type="term" value="F:agmatine deiminase activity"/>
    <property type="evidence" value="ECO:0007669"/>
    <property type="project" value="TreeGrafter"/>
</dbReference>
<dbReference type="Pfam" id="PF04371">
    <property type="entry name" value="PAD_porph"/>
    <property type="match status" value="1"/>
</dbReference>
<dbReference type="SUPFAM" id="SSF55909">
    <property type="entry name" value="Pentein"/>
    <property type="match status" value="1"/>
</dbReference>
<protein>
    <submittedName>
        <fullName evidence="2">Agmatine deiminase</fullName>
    </submittedName>
</protein>
<accession>A0A518YGY1</accession>
<gene>
    <name evidence="2" type="ORF">CV728_07380</name>
</gene>